<proteinExistence type="predicted"/>
<reference evidence="1" key="1">
    <citation type="submission" date="2021-06" db="EMBL/GenBank/DDBJ databases">
        <authorList>
            <person name="Hodson N. C."/>
            <person name="Mongue J. A."/>
            <person name="Jaron S. K."/>
        </authorList>
    </citation>
    <scope>NUCLEOTIDE SEQUENCE</scope>
</reference>
<sequence length="31" mass="3692">LITHVSKFSKINLNGLVLHFQLRLSRMWIQV</sequence>
<protein>
    <submittedName>
        <fullName evidence="1">Uncharacterized protein</fullName>
    </submittedName>
</protein>
<evidence type="ECO:0000313" key="2">
    <source>
        <dbReference type="Proteomes" id="UP000708208"/>
    </source>
</evidence>
<evidence type="ECO:0000313" key="1">
    <source>
        <dbReference type="EMBL" id="CAG7723201.1"/>
    </source>
</evidence>
<comment type="caution">
    <text evidence="1">The sequence shown here is derived from an EMBL/GenBank/DDBJ whole genome shotgun (WGS) entry which is preliminary data.</text>
</comment>
<dbReference type="EMBL" id="CAJVCH010096485">
    <property type="protein sequence ID" value="CAG7723201.1"/>
    <property type="molecule type" value="Genomic_DNA"/>
</dbReference>
<keyword evidence="2" id="KW-1185">Reference proteome</keyword>
<dbReference type="AlphaFoldDB" id="A0A8J2JS31"/>
<dbReference type="Proteomes" id="UP000708208">
    <property type="component" value="Unassembled WGS sequence"/>
</dbReference>
<name>A0A8J2JS31_9HEXA</name>
<feature type="non-terminal residue" evidence="1">
    <location>
        <position position="1"/>
    </location>
</feature>
<organism evidence="1 2">
    <name type="scientific">Allacma fusca</name>
    <dbReference type="NCBI Taxonomy" id="39272"/>
    <lineage>
        <taxon>Eukaryota</taxon>
        <taxon>Metazoa</taxon>
        <taxon>Ecdysozoa</taxon>
        <taxon>Arthropoda</taxon>
        <taxon>Hexapoda</taxon>
        <taxon>Collembola</taxon>
        <taxon>Symphypleona</taxon>
        <taxon>Sminthuridae</taxon>
        <taxon>Allacma</taxon>
    </lineage>
</organism>
<accession>A0A8J2JS31</accession>
<gene>
    <name evidence="1" type="ORF">AFUS01_LOCUS12300</name>
</gene>